<proteinExistence type="predicted"/>
<organism evidence="1 2">
    <name type="scientific">Desulfovibrio subterraneus</name>
    <dbReference type="NCBI Taxonomy" id="2718620"/>
    <lineage>
        <taxon>Bacteria</taxon>
        <taxon>Pseudomonadati</taxon>
        <taxon>Thermodesulfobacteriota</taxon>
        <taxon>Desulfovibrionia</taxon>
        <taxon>Desulfovibrionales</taxon>
        <taxon>Desulfovibrionaceae</taxon>
        <taxon>Desulfovibrio</taxon>
    </lineage>
</organism>
<evidence type="ECO:0000313" key="2">
    <source>
        <dbReference type="Proteomes" id="UP000503840"/>
    </source>
</evidence>
<accession>A0A7J0BLZ6</accession>
<dbReference type="EMBL" id="BLVO01000013">
    <property type="protein sequence ID" value="GFM34185.1"/>
    <property type="molecule type" value="Genomic_DNA"/>
</dbReference>
<name>A0A7J0BLZ6_9BACT</name>
<protein>
    <submittedName>
        <fullName evidence="1">Uncharacterized protein</fullName>
    </submittedName>
</protein>
<dbReference type="AlphaFoldDB" id="A0A7J0BLZ6"/>
<dbReference type="Proteomes" id="UP000503840">
    <property type="component" value="Unassembled WGS sequence"/>
</dbReference>
<comment type="caution">
    <text evidence="1">The sequence shown here is derived from an EMBL/GenBank/DDBJ whole genome shotgun (WGS) entry which is preliminary data.</text>
</comment>
<gene>
    <name evidence="1" type="ORF">DSM101010T_25500</name>
</gene>
<reference evidence="1 2" key="1">
    <citation type="submission" date="2020-05" db="EMBL/GenBank/DDBJ databases">
        <title>Draft genome sequence of Desulfovibrio sp. strain HN2T.</title>
        <authorList>
            <person name="Ueno A."/>
            <person name="Tamazawa S."/>
            <person name="Tamamura S."/>
            <person name="Murakami T."/>
            <person name="Kiyama T."/>
            <person name="Inomata H."/>
            <person name="Amano Y."/>
            <person name="Miyakawa K."/>
            <person name="Tamaki H."/>
            <person name="Naganuma T."/>
            <person name="Kaneko K."/>
        </authorList>
    </citation>
    <scope>NUCLEOTIDE SEQUENCE [LARGE SCALE GENOMIC DNA]</scope>
    <source>
        <strain evidence="1 2">HN2</strain>
    </source>
</reference>
<evidence type="ECO:0000313" key="1">
    <source>
        <dbReference type="EMBL" id="GFM34185.1"/>
    </source>
</evidence>
<keyword evidence="2" id="KW-1185">Reference proteome</keyword>
<dbReference type="RefSeq" id="WP_174405800.1">
    <property type="nucleotide sequence ID" value="NZ_BLVO01000013.1"/>
</dbReference>
<sequence length="199" mass="23488">MIKKLLLVVFLLSVCTGCSVRFGPPYIGVLNRSHSIVRFDGSSKIPVVDVSEDLRLQYRRNSATLWLTKEDEYIGRDTIQLWVETHDKAVRPSSILCGSEIDKCRDNDDWIPEEVVDGKNIEYRIYLVRFGGHYNSGVIKYQYAYFWQRPEGWTRVWVNYIEPLPEKWRTVPWNKDTQWGTFLEDFKKRARASFTMRLP</sequence>